<dbReference type="SMART" id="SM00382">
    <property type="entry name" value="AAA"/>
    <property type="match status" value="1"/>
</dbReference>
<dbReference type="SUPFAM" id="SSF52540">
    <property type="entry name" value="P-loop containing nucleoside triphosphate hydrolases"/>
    <property type="match status" value="1"/>
</dbReference>
<dbReference type="OrthoDB" id="9809450at2"/>
<name>A0A1X0YB40_9BACT</name>
<evidence type="ECO:0000259" key="4">
    <source>
        <dbReference type="PROSITE" id="PS50893"/>
    </source>
</evidence>
<dbReference type="PANTHER" id="PTHR24220">
    <property type="entry name" value="IMPORT ATP-BINDING PROTEIN"/>
    <property type="match status" value="1"/>
</dbReference>
<dbReference type="InterPro" id="IPR003593">
    <property type="entry name" value="AAA+_ATPase"/>
</dbReference>
<dbReference type="GO" id="GO:0016887">
    <property type="term" value="F:ATP hydrolysis activity"/>
    <property type="evidence" value="ECO:0007669"/>
    <property type="project" value="InterPro"/>
</dbReference>
<dbReference type="InterPro" id="IPR015854">
    <property type="entry name" value="ABC_transpr_LolD-like"/>
</dbReference>
<dbReference type="InterPro" id="IPR003439">
    <property type="entry name" value="ABC_transporter-like_ATP-bd"/>
</dbReference>
<proteinExistence type="predicted"/>
<sequence length="225" mass="25052">MIQLENVTKIYNPRRPDRVEALRGLSLRIPAEGVSVLRGPSGSGKSSLLSLIGCMARPTSGRVLVEGREVSRLPERFLTEVRRETFGFIFQQFNLVRALSVRENVLLPLYPLAEGFSAMRRRADRLLEQFGLADKARRRVATLSGGEQQRVAIARALINNPRIIIADEPTAHLDSRLSGELLTALQQLAAEGRTVIIATHDRLAAEHPMVDRRFELRDGLLVEAA</sequence>
<dbReference type="Pfam" id="PF00005">
    <property type="entry name" value="ABC_tran"/>
    <property type="match status" value="1"/>
</dbReference>
<dbReference type="Gene3D" id="3.40.50.300">
    <property type="entry name" value="P-loop containing nucleotide triphosphate hydrolases"/>
    <property type="match status" value="1"/>
</dbReference>
<feature type="domain" description="ABC transporter" evidence="4">
    <location>
        <begin position="2"/>
        <end position="224"/>
    </location>
</feature>
<dbReference type="STRING" id="1969733.B5V00_03630"/>
<keyword evidence="3 5" id="KW-0067">ATP-binding</keyword>
<keyword evidence="2" id="KW-0547">Nucleotide-binding</keyword>
<organism evidence="5 6">
    <name type="scientific">Geothermobacter hydrogeniphilus</name>
    <dbReference type="NCBI Taxonomy" id="1969733"/>
    <lineage>
        <taxon>Bacteria</taxon>
        <taxon>Pseudomonadati</taxon>
        <taxon>Thermodesulfobacteriota</taxon>
        <taxon>Desulfuromonadia</taxon>
        <taxon>Desulfuromonadales</taxon>
        <taxon>Geothermobacteraceae</taxon>
        <taxon>Geothermobacter</taxon>
    </lineage>
</organism>
<keyword evidence="6" id="KW-1185">Reference proteome</keyword>
<evidence type="ECO:0000256" key="1">
    <source>
        <dbReference type="ARBA" id="ARBA00022448"/>
    </source>
</evidence>
<keyword evidence="1" id="KW-0813">Transport</keyword>
<dbReference type="InterPro" id="IPR017911">
    <property type="entry name" value="MacB-like_ATP-bd"/>
</dbReference>
<accession>A0A1X0YB40</accession>
<dbReference type="PROSITE" id="PS50893">
    <property type="entry name" value="ABC_TRANSPORTER_2"/>
    <property type="match status" value="1"/>
</dbReference>
<dbReference type="CDD" id="cd03255">
    <property type="entry name" value="ABC_MJ0796_LolCDE_FtsE"/>
    <property type="match status" value="1"/>
</dbReference>
<dbReference type="PROSITE" id="PS00211">
    <property type="entry name" value="ABC_TRANSPORTER_1"/>
    <property type="match status" value="1"/>
</dbReference>
<dbReference type="InterPro" id="IPR017871">
    <property type="entry name" value="ABC_transporter-like_CS"/>
</dbReference>
<dbReference type="Proteomes" id="UP000193136">
    <property type="component" value="Unassembled WGS sequence"/>
</dbReference>
<evidence type="ECO:0000313" key="6">
    <source>
        <dbReference type="Proteomes" id="UP000193136"/>
    </source>
</evidence>
<reference evidence="5 6" key="1">
    <citation type="submission" date="2017-03" db="EMBL/GenBank/DDBJ databases">
        <title>Genome sequence of Geothermobacter sp. EPR-M, Deep-Sea Iron Reducer.</title>
        <authorList>
            <person name="Tully B."/>
            <person name="Savalia P."/>
            <person name="Abuyen K."/>
            <person name="Baughan C."/>
            <person name="Romero E."/>
            <person name="Ronkowski C."/>
            <person name="Torres B."/>
            <person name="Tremblay J."/>
            <person name="Trujillo A."/>
            <person name="Tyler M."/>
            <person name="Perez-Rodriguez I."/>
            <person name="Amend J."/>
        </authorList>
    </citation>
    <scope>NUCLEOTIDE SEQUENCE [LARGE SCALE GENOMIC DNA]</scope>
    <source>
        <strain evidence="5 6">EPR-M</strain>
    </source>
</reference>
<evidence type="ECO:0000256" key="3">
    <source>
        <dbReference type="ARBA" id="ARBA00022840"/>
    </source>
</evidence>
<protein>
    <submittedName>
        <fullName evidence="5">ABC transporter ATP-binding protein</fullName>
    </submittedName>
</protein>
<dbReference type="GO" id="GO:0022857">
    <property type="term" value="F:transmembrane transporter activity"/>
    <property type="evidence" value="ECO:0007669"/>
    <property type="project" value="TreeGrafter"/>
</dbReference>
<dbReference type="AlphaFoldDB" id="A0A1X0YB40"/>
<gene>
    <name evidence="5" type="ORF">B5V00_03630</name>
</gene>
<dbReference type="InterPro" id="IPR027417">
    <property type="entry name" value="P-loop_NTPase"/>
</dbReference>
<evidence type="ECO:0000256" key="2">
    <source>
        <dbReference type="ARBA" id="ARBA00022741"/>
    </source>
</evidence>
<dbReference type="GO" id="GO:0005886">
    <property type="term" value="C:plasma membrane"/>
    <property type="evidence" value="ECO:0007669"/>
    <property type="project" value="TreeGrafter"/>
</dbReference>
<comment type="caution">
    <text evidence="5">The sequence shown here is derived from an EMBL/GenBank/DDBJ whole genome shotgun (WGS) entry which is preliminary data.</text>
</comment>
<evidence type="ECO:0000313" key="5">
    <source>
        <dbReference type="EMBL" id="ORJ62388.1"/>
    </source>
</evidence>
<dbReference type="GO" id="GO:0005524">
    <property type="term" value="F:ATP binding"/>
    <property type="evidence" value="ECO:0007669"/>
    <property type="project" value="UniProtKB-KW"/>
</dbReference>
<dbReference type="EMBL" id="NAAD01000003">
    <property type="protein sequence ID" value="ORJ62388.1"/>
    <property type="molecule type" value="Genomic_DNA"/>
</dbReference>
<dbReference type="RefSeq" id="WP_085009401.1">
    <property type="nucleotide sequence ID" value="NZ_NAAD01000003.1"/>
</dbReference>
<dbReference type="PANTHER" id="PTHR24220:SF86">
    <property type="entry name" value="ABC TRANSPORTER ABCH.1"/>
    <property type="match status" value="1"/>
</dbReference>